<evidence type="ECO:0000259" key="2">
    <source>
        <dbReference type="Pfam" id="PF00078"/>
    </source>
</evidence>
<proteinExistence type="predicted"/>
<comment type="caution">
    <text evidence="4">The sequence shown here is derived from an EMBL/GenBank/DDBJ whole genome shotgun (WGS) entry which is preliminary data.</text>
</comment>
<dbReference type="Gene3D" id="3.30.70.270">
    <property type="match status" value="2"/>
</dbReference>
<dbReference type="SUPFAM" id="SSF56672">
    <property type="entry name" value="DNA/RNA polymerases"/>
    <property type="match status" value="1"/>
</dbReference>
<dbReference type="OrthoDB" id="2013610at2759"/>
<dbReference type="GeneID" id="94433888"/>
<dbReference type="Pfam" id="PF17919">
    <property type="entry name" value="RT_RNaseH_2"/>
    <property type="match status" value="1"/>
</dbReference>
<sequence>MVIDYRALNGITIKDDYPLPRIGDIINRLGQAKWFSKLDLQSGYHQVEVAEEEQWKMAFRTRYGTFQFIFLEELDDFVTVYLDDVLVYSKSREEHLRHLQRVFAKIREQRLYVKLSKCEFCKQQVKYLGFVLSQNGVAADPDKLKTIRDWPEILKNRRHLRGLLGLVGYYRRLIPNFNKLAHPLHLLLRENSDMVWRSQHSNAVAQLKEALINAATLRIFDPDKPVVLKADASKHAVGAVLEQDGVPVAFESRKMGARAKYMPAYEGELLAIVHALLKWKPFIGTKPVVAETDHATLSRILQQKQVTSRLGYWLDKLADFNIKVVYRPGKHNVVADAISRRQDF</sequence>
<dbReference type="RefSeq" id="XP_067917347.1">
    <property type="nucleotide sequence ID" value="XM_068070677.1"/>
</dbReference>
<name>A0A2C6KGK7_9APIC</name>
<dbReference type="FunFam" id="3.30.70.270:FF:000003">
    <property type="entry name" value="Transposon Ty3-G Gag-Pol polyprotein"/>
    <property type="match status" value="1"/>
</dbReference>
<dbReference type="InterPro" id="IPR050951">
    <property type="entry name" value="Retrovirus_Pol_polyprotein"/>
</dbReference>
<dbReference type="VEuPathDB" id="ToxoDB:CSUI_010574"/>
<accession>A0A2C6KGK7</accession>
<dbReference type="InterPro" id="IPR000477">
    <property type="entry name" value="RT_dom"/>
</dbReference>
<gene>
    <name evidence="4" type="ORF">CSUI_010574</name>
</gene>
<dbReference type="AlphaFoldDB" id="A0A2C6KGK7"/>
<feature type="non-terminal residue" evidence="4">
    <location>
        <position position="344"/>
    </location>
</feature>
<protein>
    <submittedName>
        <fullName evidence="4">Retrotransposon ty3-gypsy subclass</fullName>
    </submittedName>
</protein>
<dbReference type="CDD" id="cd01647">
    <property type="entry name" value="RT_LTR"/>
    <property type="match status" value="1"/>
</dbReference>
<dbReference type="Pfam" id="PF00078">
    <property type="entry name" value="RVT_1"/>
    <property type="match status" value="2"/>
</dbReference>
<evidence type="ECO:0000313" key="5">
    <source>
        <dbReference type="Proteomes" id="UP000221165"/>
    </source>
</evidence>
<organism evidence="4 5">
    <name type="scientific">Cystoisospora suis</name>
    <dbReference type="NCBI Taxonomy" id="483139"/>
    <lineage>
        <taxon>Eukaryota</taxon>
        <taxon>Sar</taxon>
        <taxon>Alveolata</taxon>
        <taxon>Apicomplexa</taxon>
        <taxon>Conoidasida</taxon>
        <taxon>Coccidia</taxon>
        <taxon>Eucoccidiorida</taxon>
        <taxon>Eimeriorina</taxon>
        <taxon>Sarcocystidae</taxon>
        <taxon>Cystoisospora</taxon>
    </lineage>
</organism>
<evidence type="ECO:0000256" key="1">
    <source>
        <dbReference type="ARBA" id="ARBA00023268"/>
    </source>
</evidence>
<dbReference type="EMBL" id="MIGC01007768">
    <property type="protein sequence ID" value="PHJ15615.1"/>
    <property type="molecule type" value="Genomic_DNA"/>
</dbReference>
<dbReference type="CDD" id="cd09274">
    <property type="entry name" value="RNase_HI_RT_Ty3"/>
    <property type="match status" value="1"/>
</dbReference>
<keyword evidence="5" id="KW-1185">Reference proteome</keyword>
<dbReference type="InterPro" id="IPR041577">
    <property type="entry name" value="RT_RNaseH_2"/>
</dbReference>
<dbReference type="InterPro" id="IPR043502">
    <property type="entry name" value="DNA/RNA_pol_sf"/>
</dbReference>
<evidence type="ECO:0000259" key="3">
    <source>
        <dbReference type="Pfam" id="PF17919"/>
    </source>
</evidence>
<reference evidence="4 5" key="1">
    <citation type="journal article" date="2017" name="Int. J. Parasitol.">
        <title>The genome of the protozoan parasite Cystoisospora suis and a reverse vaccinology approach to identify vaccine candidates.</title>
        <authorList>
            <person name="Palmieri N."/>
            <person name="Shrestha A."/>
            <person name="Ruttkowski B."/>
            <person name="Beck T."/>
            <person name="Vogl C."/>
            <person name="Tomley F."/>
            <person name="Blake D.P."/>
            <person name="Joachim A."/>
        </authorList>
    </citation>
    <scope>NUCLEOTIDE SEQUENCE [LARGE SCALE GENOMIC DNA]</scope>
    <source>
        <strain evidence="4 5">Wien I</strain>
    </source>
</reference>
<feature type="domain" description="Reverse transcriptase" evidence="2">
    <location>
        <begin position="74"/>
        <end position="131"/>
    </location>
</feature>
<evidence type="ECO:0000313" key="4">
    <source>
        <dbReference type="EMBL" id="PHJ15615.1"/>
    </source>
</evidence>
<dbReference type="GO" id="GO:0003824">
    <property type="term" value="F:catalytic activity"/>
    <property type="evidence" value="ECO:0007669"/>
    <property type="project" value="UniProtKB-KW"/>
</dbReference>
<dbReference type="PANTHER" id="PTHR37984:SF5">
    <property type="entry name" value="PROTEIN NYNRIN-LIKE"/>
    <property type="match status" value="1"/>
</dbReference>
<dbReference type="Proteomes" id="UP000221165">
    <property type="component" value="Unassembled WGS sequence"/>
</dbReference>
<feature type="domain" description="Reverse transcriptase" evidence="2">
    <location>
        <begin position="3"/>
        <end position="62"/>
    </location>
</feature>
<keyword evidence="1" id="KW-0511">Multifunctional enzyme</keyword>
<dbReference type="PANTHER" id="PTHR37984">
    <property type="entry name" value="PROTEIN CBG26694"/>
    <property type="match status" value="1"/>
</dbReference>
<feature type="domain" description="Reverse transcriptase/retrotransposon-derived protein RNase H-like" evidence="3">
    <location>
        <begin position="196"/>
        <end position="288"/>
    </location>
</feature>
<dbReference type="InterPro" id="IPR043128">
    <property type="entry name" value="Rev_trsase/Diguanyl_cyclase"/>
</dbReference>
<dbReference type="FunFam" id="3.30.70.270:FF:000020">
    <property type="entry name" value="Transposon Tf2-6 polyprotein-like Protein"/>
    <property type="match status" value="1"/>
</dbReference>